<dbReference type="Proteomes" id="UP000050783">
    <property type="component" value="Unassembled WGS sequence"/>
</dbReference>
<protein>
    <submittedName>
        <fullName evidence="2">Phage terminase-like protein, large subunit</fullName>
    </submittedName>
</protein>
<accession>A0A0P1EVE3</accession>
<dbReference type="InterPro" id="IPR005021">
    <property type="entry name" value="Terminase_largesu-like"/>
</dbReference>
<feature type="domain" description="Terminase large subunit-like endonuclease" evidence="1">
    <location>
        <begin position="42"/>
        <end position="319"/>
    </location>
</feature>
<proteinExistence type="predicted"/>
<dbReference type="InterPro" id="IPR046462">
    <property type="entry name" value="TerL_nuclease"/>
</dbReference>
<evidence type="ECO:0000259" key="1">
    <source>
        <dbReference type="Pfam" id="PF20441"/>
    </source>
</evidence>
<evidence type="ECO:0000313" key="3">
    <source>
        <dbReference type="Proteomes" id="UP000050783"/>
    </source>
</evidence>
<dbReference type="RefSeq" id="WP_058276277.1">
    <property type="nucleotide sequence ID" value="NZ_CYPU01000011.1"/>
</dbReference>
<dbReference type="GeneID" id="55491945"/>
<dbReference type="GO" id="GO:0004519">
    <property type="term" value="F:endonuclease activity"/>
    <property type="evidence" value="ECO:0007669"/>
    <property type="project" value="InterPro"/>
</dbReference>
<dbReference type="AlphaFoldDB" id="A0A0P1EVE3"/>
<organism evidence="2 3">
    <name type="scientific">Ruegeria atlantica</name>
    <dbReference type="NCBI Taxonomy" id="81569"/>
    <lineage>
        <taxon>Bacteria</taxon>
        <taxon>Pseudomonadati</taxon>
        <taxon>Pseudomonadota</taxon>
        <taxon>Alphaproteobacteria</taxon>
        <taxon>Rhodobacterales</taxon>
        <taxon>Roseobacteraceae</taxon>
        <taxon>Ruegeria</taxon>
    </lineage>
</organism>
<gene>
    <name evidence="2" type="ORF">RUA4292_00653</name>
</gene>
<reference evidence="2 3" key="1">
    <citation type="submission" date="2015-09" db="EMBL/GenBank/DDBJ databases">
        <authorList>
            <consortium name="Swine Surveillance"/>
        </authorList>
    </citation>
    <scope>NUCLEOTIDE SEQUENCE [LARGE SCALE GENOMIC DNA]</scope>
    <source>
        <strain evidence="2 3">CECT 4292</strain>
    </source>
</reference>
<dbReference type="OrthoDB" id="9760250at2"/>
<dbReference type="PANTHER" id="PTHR41287">
    <property type="match status" value="1"/>
</dbReference>
<sequence length="335" mass="36681">MSIAPPEGEFKRQLAYARSVRDGRITDPDFLPLLFTFPLTERPDLDPLDPSQWWRGMPSLRTDKQPGTMDAAELERELKQAADADDQESFALTLSQRLGIERNDSTASAESILHLHWDRCPRLIPSGPYDFVAVGIDAGGLDDPAAVCIARRPKAAQRRLELTVHQFLTQTGYDRAPGNLQEVYDEAIKNQTLHVHETTEAMRNTMFDLVSQAGADVVGGDEHGQTGFAQALKDATGKAFSSVPQTWVLGAALASLEGRLLDGAVSHSHCPLLMANVDNLLVEELANGNRRLKKRDNRLSGQGYAKIDGIISVINATALIDEHGHRAFDAGRLIG</sequence>
<dbReference type="EMBL" id="CYPU01000011">
    <property type="protein sequence ID" value="CUH46487.1"/>
    <property type="molecule type" value="Genomic_DNA"/>
</dbReference>
<evidence type="ECO:0000313" key="2">
    <source>
        <dbReference type="EMBL" id="CUH46487.1"/>
    </source>
</evidence>
<dbReference type="Pfam" id="PF20441">
    <property type="entry name" value="TerL_nuclease"/>
    <property type="match status" value="1"/>
</dbReference>
<name>A0A0P1EVE3_9RHOB</name>
<dbReference type="PANTHER" id="PTHR41287:SF1">
    <property type="entry name" value="PROTEIN YMFN"/>
    <property type="match status" value="1"/>
</dbReference>